<reference evidence="2 3" key="1">
    <citation type="submission" date="2019-05" db="EMBL/GenBank/DDBJ databases">
        <authorList>
            <consortium name="Pathogen Informatics"/>
        </authorList>
    </citation>
    <scope>NUCLEOTIDE SEQUENCE [LARGE SCALE GENOMIC DNA]</scope>
    <source>
        <strain evidence="2 3">NCTC503</strain>
    </source>
</reference>
<dbReference type="Gene3D" id="3.40.50.2020">
    <property type="match status" value="1"/>
</dbReference>
<dbReference type="Proteomes" id="UP000308489">
    <property type="component" value="Chromosome 1"/>
</dbReference>
<proteinExistence type="predicted"/>
<keyword evidence="3" id="KW-1185">Reference proteome</keyword>
<keyword evidence="2" id="KW-0808">Transferase</keyword>
<gene>
    <name evidence="2" type="ORF">NCTC503_01049</name>
</gene>
<dbReference type="EMBL" id="LR590481">
    <property type="protein sequence ID" value="VTQ87223.1"/>
    <property type="molecule type" value="Genomic_DNA"/>
</dbReference>
<dbReference type="InterPro" id="IPR000836">
    <property type="entry name" value="PRTase_dom"/>
</dbReference>
<accession>A0A4U9RAI7</accession>
<keyword evidence="2" id="KW-0328">Glycosyltransferase</keyword>
<sequence>MGNYFKVPVNGIKISRRGNGLKTKIKFLFRIIPSFLKNFLRELEIKLQVHKIHNKRVVTQIDGNLVQGLNVLLVDDSIDTGNSIVSAIRFIKENYGESLKIQVAALNKFNMSDEKVTTNYYIYKDTIITYPWSKDSREYKKFINMYTRNI</sequence>
<feature type="domain" description="Phosphoribosyltransferase" evidence="1">
    <location>
        <begin position="61"/>
        <end position="121"/>
    </location>
</feature>
<dbReference type="Pfam" id="PF00156">
    <property type="entry name" value="Pribosyltran"/>
    <property type="match status" value="1"/>
</dbReference>
<evidence type="ECO:0000313" key="2">
    <source>
        <dbReference type="EMBL" id="VTQ87223.1"/>
    </source>
</evidence>
<dbReference type="SUPFAM" id="SSF53271">
    <property type="entry name" value="PRTase-like"/>
    <property type="match status" value="1"/>
</dbReference>
<dbReference type="CDD" id="cd06223">
    <property type="entry name" value="PRTases_typeI"/>
    <property type="match status" value="1"/>
</dbReference>
<dbReference type="AlphaFoldDB" id="A0A4U9RAI7"/>
<dbReference type="GO" id="GO:0016757">
    <property type="term" value="F:glycosyltransferase activity"/>
    <property type="evidence" value="ECO:0007669"/>
    <property type="project" value="UniProtKB-KW"/>
</dbReference>
<evidence type="ECO:0000313" key="3">
    <source>
        <dbReference type="Proteomes" id="UP000308489"/>
    </source>
</evidence>
<dbReference type="InterPro" id="IPR029057">
    <property type="entry name" value="PRTase-like"/>
</dbReference>
<protein>
    <submittedName>
        <fullName evidence="2">Orotate phosphoribosyltransferase</fullName>
    </submittedName>
</protein>
<evidence type="ECO:0000259" key="1">
    <source>
        <dbReference type="Pfam" id="PF00156"/>
    </source>
</evidence>
<dbReference type="KEGG" id="hhw:NCTC503_01049"/>
<name>A0A4U9RAI7_HATHI</name>
<organism evidence="2 3">
    <name type="scientific">Hathewaya histolytica</name>
    <name type="common">Clostridium histolyticum</name>
    <dbReference type="NCBI Taxonomy" id="1498"/>
    <lineage>
        <taxon>Bacteria</taxon>
        <taxon>Bacillati</taxon>
        <taxon>Bacillota</taxon>
        <taxon>Clostridia</taxon>
        <taxon>Eubacteriales</taxon>
        <taxon>Clostridiaceae</taxon>
        <taxon>Hathewaya</taxon>
    </lineage>
</organism>